<evidence type="ECO:0000313" key="5">
    <source>
        <dbReference type="EMBL" id="PIP16041.1"/>
    </source>
</evidence>
<proteinExistence type="predicted"/>
<name>A0A2G9YBY0_9BACT</name>
<evidence type="ECO:0000256" key="2">
    <source>
        <dbReference type="ARBA" id="ARBA00022840"/>
    </source>
</evidence>
<dbReference type="Proteomes" id="UP000230392">
    <property type="component" value="Unassembled WGS sequence"/>
</dbReference>
<dbReference type="EMBL" id="PCRF01000220">
    <property type="protein sequence ID" value="PIP16041.1"/>
    <property type="molecule type" value="Genomic_DNA"/>
</dbReference>
<dbReference type="GO" id="GO:0004748">
    <property type="term" value="F:ribonucleoside-diphosphate reductase activity, thioredoxin disulfide as acceptor"/>
    <property type="evidence" value="ECO:0007669"/>
    <property type="project" value="TreeGrafter"/>
</dbReference>
<sequence>MEQPKEVRKRDGKVAPFEKTKIVNAIFKAASAVGGADRNLAEDLADAVTIYLSREFAGRIPTVEEIQDIVERVLIKTGHARTAKAYILYRQKRAKVRQVRAGVLPEETKLSELEVARLKESTDLALFVRTSAEDIVSWNREKIVEALCRETGLHQNIAEIIALEVEDDIIASKINTLTAPLIREMVNAKLVEYGFEDERRRHTRLGMPHYDVRQVITLPNKENANIPHNPEATNLSLAEAIKKEFALLEVFSPDVADNHLSGDIHLHDLGMVDRPYS</sequence>
<dbReference type="Gene3D" id="3.20.70.20">
    <property type="match status" value="1"/>
</dbReference>
<dbReference type="Pfam" id="PF13597">
    <property type="entry name" value="NRDD"/>
    <property type="match status" value="1"/>
</dbReference>
<dbReference type="AlphaFoldDB" id="A0A2G9YBY0"/>
<dbReference type="InterPro" id="IPR005144">
    <property type="entry name" value="ATP-cone_dom"/>
</dbReference>
<dbReference type="GO" id="GO:0008998">
    <property type="term" value="F:ribonucleoside-triphosphate reductase (thioredoxin) activity"/>
    <property type="evidence" value="ECO:0007669"/>
    <property type="project" value="InterPro"/>
</dbReference>
<keyword evidence="1 3" id="KW-0547">Nucleotide-binding</keyword>
<dbReference type="Pfam" id="PF03477">
    <property type="entry name" value="ATP-cone"/>
    <property type="match status" value="1"/>
</dbReference>
<dbReference type="InterPro" id="IPR012833">
    <property type="entry name" value="NrdD"/>
</dbReference>
<evidence type="ECO:0000256" key="3">
    <source>
        <dbReference type="PROSITE-ProRule" id="PRU00492"/>
    </source>
</evidence>
<evidence type="ECO:0000313" key="6">
    <source>
        <dbReference type="Proteomes" id="UP000230392"/>
    </source>
</evidence>
<evidence type="ECO:0000256" key="1">
    <source>
        <dbReference type="ARBA" id="ARBA00022741"/>
    </source>
</evidence>
<protein>
    <recommendedName>
        <fullName evidence="4">ATP-cone domain-containing protein</fullName>
    </recommendedName>
</protein>
<gene>
    <name evidence="5" type="ORF">COX46_04455</name>
</gene>
<dbReference type="GO" id="GO:0005524">
    <property type="term" value="F:ATP binding"/>
    <property type="evidence" value="ECO:0007669"/>
    <property type="project" value="UniProtKB-UniRule"/>
</dbReference>
<feature type="non-terminal residue" evidence="5">
    <location>
        <position position="277"/>
    </location>
</feature>
<feature type="domain" description="ATP-cone" evidence="4">
    <location>
        <begin position="5"/>
        <end position="97"/>
    </location>
</feature>
<comment type="caution">
    <text evidence="5">The sequence shown here is derived from an EMBL/GenBank/DDBJ whole genome shotgun (WGS) entry which is preliminary data.</text>
</comment>
<dbReference type="SUPFAM" id="SSF51998">
    <property type="entry name" value="PFL-like glycyl radical enzymes"/>
    <property type="match status" value="1"/>
</dbReference>
<keyword evidence="2 3" id="KW-0067">ATP-binding</keyword>
<dbReference type="PANTHER" id="PTHR21075:SF0">
    <property type="entry name" value="ANAEROBIC RIBONUCLEOSIDE-TRIPHOSPHATE REDUCTASE"/>
    <property type="match status" value="1"/>
</dbReference>
<organism evidence="5 6">
    <name type="scientific">bacterium (Candidatus Ratteibacteria) CG23_combo_of_CG06-09_8_20_14_all_48_7</name>
    <dbReference type="NCBI Taxonomy" id="2014292"/>
    <lineage>
        <taxon>Bacteria</taxon>
        <taxon>Candidatus Ratteibacteria</taxon>
    </lineage>
</organism>
<dbReference type="GO" id="GO:0006260">
    <property type="term" value="P:DNA replication"/>
    <property type="evidence" value="ECO:0007669"/>
    <property type="project" value="InterPro"/>
</dbReference>
<reference evidence="5 6" key="1">
    <citation type="submission" date="2017-09" db="EMBL/GenBank/DDBJ databases">
        <title>Depth-based differentiation of microbial function through sediment-hosted aquifers and enrichment of novel symbionts in the deep terrestrial subsurface.</title>
        <authorList>
            <person name="Probst A.J."/>
            <person name="Ladd B."/>
            <person name="Jarett J.K."/>
            <person name="Geller-Mcgrath D.E."/>
            <person name="Sieber C.M."/>
            <person name="Emerson J.B."/>
            <person name="Anantharaman K."/>
            <person name="Thomas B.C."/>
            <person name="Malmstrom R."/>
            <person name="Stieglmeier M."/>
            <person name="Klingl A."/>
            <person name="Woyke T."/>
            <person name="Ryan C.M."/>
            <person name="Banfield J.F."/>
        </authorList>
    </citation>
    <scope>NUCLEOTIDE SEQUENCE [LARGE SCALE GENOMIC DNA]</scope>
    <source>
        <strain evidence="5">CG23_combo_of_CG06-09_8_20_14_all_48_7</strain>
    </source>
</reference>
<evidence type="ECO:0000259" key="4">
    <source>
        <dbReference type="PROSITE" id="PS51161"/>
    </source>
</evidence>
<dbReference type="PANTHER" id="PTHR21075">
    <property type="entry name" value="ANAEROBIC RIBONUCLEOSIDE-TRIPHOSPHATE REDUCTASE"/>
    <property type="match status" value="1"/>
</dbReference>
<dbReference type="GO" id="GO:0009265">
    <property type="term" value="P:2'-deoxyribonucleotide biosynthetic process"/>
    <property type="evidence" value="ECO:0007669"/>
    <property type="project" value="TreeGrafter"/>
</dbReference>
<dbReference type="PROSITE" id="PS51161">
    <property type="entry name" value="ATP_CONE"/>
    <property type="match status" value="1"/>
</dbReference>
<dbReference type="GO" id="GO:0031250">
    <property type="term" value="C:anaerobic ribonucleoside-triphosphate reductase complex"/>
    <property type="evidence" value="ECO:0007669"/>
    <property type="project" value="TreeGrafter"/>
</dbReference>
<accession>A0A2G9YBY0</accession>